<dbReference type="EMBL" id="CP019343">
    <property type="protein sequence ID" value="ARN76113.1"/>
    <property type="molecule type" value="Genomic_DNA"/>
</dbReference>
<comment type="similarity">
    <text evidence="3 8">Belongs to the GTP cyclohydrolase I family.</text>
</comment>
<evidence type="ECO:0000256" key="7">
    <source>
        <dbReference type="ARBA" id="ARBA00023134"/>
    </source>
</evidence>
<dbReference type="GO" id="GO:0008270">
    <property type="term" value="F:zinc ion binding"/>
    <property type="evidence" value="ECO:0007669"/>
    <property type="project" value="UniProtKB-UniRule"/>
</dbReference>
<dbReference type="GO" id="GO:0006730">
    <property type="term" value="P:one-carbon metabolic process"/>
    <property type="evidence" value="ECO:0007669"/>
    <property type="project" value="UniProtKB-UniRule"/>
</dbReference>
<comment type="catalytic activity">
    <reaction evidence="1 8">
        <text>GTP + H2O = 7,8-dihydroneopterin 3'-triphosphate + formate + H(+)</text>
        <dbReference type="Rhea" id="RHEA:17473"/>
        <dbReference type="ChEBI" id="CHEBI:15377"/>
        <dbReference type="ChEBI" id="CHEBI:15378"/>
        <dbReference type="ChEBI" id="CHEBI:15740"/>
        <dbReference type="ChEBI" id="CHEBI:37565"/>
        <dbReference type="ChEBI" id="CHEBI:58462"/>
        <dbReference type="EC" id="3.5.4.16"/>
    </reaction>
</comment>
<comment type="pathway">
    <text evidence="2 8">Cofactor biosynthesis; 7,8-dihydroneopterin triphosphate biosynthesis; 7,8-dihydroneopterin triphosphate from GTP: step 1/1.</text>
</comment>
<keyword evidence="6 8" id="KW-0378">Hydrolase</keyword>
<dbReference type="NCBIfam" id="NF006826">
    <property type="entry name" value="PRK09347.1-3"/>
    <property type="match status" value="1"/>
</dbReference>
<dbReference type="Proteomes" id="UP000193450">
    <property type="component" value="Chromosome"/>
</dbReference>
<dbReference type="InterPro" id="IPR001474">
    <property type="entry name" value="GTP_CycHdrlase_I"/>
</dbReference>
<dbReference type="FunFam" id="1.10.286.10:FF:000003">
    <property type="entry name" value="GTP cyclohydrolase 1"/>
    <property type="match status" value="1"/>
</dbReference>
<dbReference type="NCBIfam" id="NF006825">
    <property type="entry name" value="PRK09347.1-2"/>
    <property type="match status" value="1"/>
</dbReference>
<keyword evidence="11" id="KW-1185">Reference proteome</keyword>
<proteinExistence type="inferred from homology"/>
<gene>
    <name evidence="8" type="primary">folE</name>
    <name evidence="10" type="ORF">BST96_19635</name>
</gene>
<organism evidence="10 11">
    <name type="scientific">Oceanicoccus sagamiensis</name>
    <dbReference type="NCBI Taxonomy" id="716816"/>
    <lineage>
        <taxon>Bacteria</taxon>
        <taxon>Pseudomonadati</taxon>
        <taxon>Pseudomonadota</taxon>
        <taxon>Gammaproteobacteria</taxon>
        <taxon>Cellvibrionales</taxon>
        <taxon>Spongiibacteraceae</taxon>
        <taxon>Oceanicoccus</taxon>
    </lineage>
</organism>
<feature type="domain" description="GTP cyclohydrolase I" evidence="9">
    <location>
        <begin position="23"/>
        <end position="198"/>
    </location>
</feature>
<dbReference type="NCBIfam" id="TIGR00063">
    <property type="entry name" value="folE"/>
    <property type="match status" value="1"/>
</dbReference>
<dbReference type="GO" id="GO:0046654">
    <property type="term" value="P:tetrahydrofolate biosynthetic process"/>
    <property type="evidence" value="ECO:0007669"/>
    <property type="project" value="UniProtKB-UniRule"/>
</dbReference>
<evidence type="ECO:0000256" key="3">
    <source>
        <dbReference type="ARBA" id="ARBA00008085"/>
    </source>
</evidence>
<keyword evidence="7 8" id="KW-0342">GTP-binding</keyword>
<name>A0A1X9NQL8_9GAMM</name>
<evidence type="ECO:0000256" key="2">
    <source>
        <dbReference type="ARBA" id="ARBA00005080"/>
    </source>
</evidence>
<keyword evidence="4 8" id="KW-0554">One-carbon metabolism</keyword>
<accession>A0A1X9NQL8</accession>
<dbReference type="Gene3D" id="1.10.286.10">
    <property type="match status" value="1"/>
</dbReference>
<dbReference type="InterPro" id="IPR020602">
    <property type="entry name" value="GTP_CycHdrlase_I_dom"/>
</dbReference>
<dbReference type="OrthoDB" id="9801207at2"/>
<dbReference type="GO" id="GO:0005525">
    <property type="term" value="F:GTP binding"/>
    <property type="evidence" value="ECO:0007669"/>
    <property type="project" value="UniProtKB-KW"/>
</dbReference>
<keyword evidence="8" id="KW-0479">Metal-binding</keyword>
<evidence type="ECO:0000256" key="5">
    <source>
        <dbReference type="ARBA" id="ARBA00022741"/>
    </source>
</evidence>
<dbReference type="FunFam" id="3.30.1130.10:FF:000001">
    <property type="entry name" value="GTP cyclohydrolase 1"/>
    <property type="match status" value="1"/>
</dbReference>
<dbReference type="KEGG" id="osg:BST96_19635"/>
<dbReference type="SUPFAM" id="SSF55620">
    <property type="entry name" value="Tetrahydrobiopterin biosynthesis enzymes-like"/>
    <property type="match status" value="1"/>
</dbReference>
<evidence type="ECO:0000256" key="8">
    <source>
        <dbReference type="HAMAP-Rule" id="MF_00223"/>
    </source>
</evidence>
<dbReference type="GO" id="GO:0006729">
    <property type="term" value="P:tetrahydrobiopterin biosynthetic process"/>
    <property type="evidence" value="ECO:0007669"/>
    <property type="project" value="TreeGrafter"/>
</dbReference>
<dbReference type="InterPro" id="IPR043134">
    <property type="entry name" value="GTP-CH-I_N"/>
</dbReference>
<evidence type="ECO:0000259" key="9">
    <source>
        <dbReference type="Pfam" id="PF01227"/>
    </source>
</evidence>
<dbReference type="GO" id="GO:0003934">
    <property type="term" value="F:GTP cyclohydrolase I activity"/>
    <property type="evidence" value="ECO:0007669"/>
    <property type="project" value="UniProtKB-UniRule"/>
</dbReference>
<dbReference type="AlphaFoldDB" id="A0A1X9NQL8"/>
<evidence type="ECO:0000256" key="4">
    <source>
        <dbReference type="ARBA" id="ARBA00022563"/>
    </source>
</evidence>
<protein>
    <recommendedName>
        <fullName evidence="8">GTP cyclohydrolase 1</fullName>
        <ecNumber evidence="8">3.5.4.16</ecNumber>
    </recommendedName>
    <alternativeName>
        <fullName evidence="8">GTP cyclohydrolase I</fullName>
        <shortName evidence="8">GTP-CH-I</shortName>
    </alternativeName>
</protein>
<keyword evidence="5 8" id="KW-0547">Nucleotide-binding</keyword>
<dbReference type="STRING" id="716816.BST96_19635"/>
<sequence>MGQPIKNAKDTANPEDSLENMITAFEQIIDGVGEDRQRDGLLDTPKRAAKAMQFLTKGYDQTVEEIVNGALFESDANEMVLVSDIELYSMCEHHMLPFIGKCHVAYIPNGKVVGLSKIARIVDMYARRLQIQESLTSQIGRAIMDVTGAAGVGVIIEAKHMCMMMRGVEKQNSVMRTSSLMGSFRDNDKTRAEFLSLVNPR</sequence>
<reference evidence="10 11" key="1">
    <citation type="submission" date="2016-11" db="EMBL/GenBank/DDBJ databases">
        <title>Trade-off between light-utilization and light-protection in marine flavobacteria.</title>
        <authorList>
            <person name="Kumagai Y."/>
        </authorList>
    </citation>
    <scope>NUCLEOTIDE SEQUENCE [LARGE SCALE GENOMIC DNA]</scope>
    <source>
        <strain evidence="10 11">NBRC 107125</strain>
    </source>
</reference>
<feature type="binding site" evidence="8">
    <location>
        <position position="162"/>
    </location>
    <ligand>
        <name>Zn(2+)</name>
        <dbReference type="ChEBI" id="CHEBI:29105"/>
    </ligand>
</feature>
<evidence type="ECO:0000256" key="1">
    <source>
        <dbReference type="ARBA" id="ARBA00001052"/>
    </source>
</evidence>
<evidence type="ECO:0000313" key="10">
    <source>
        <dbReference type="EMBL" id="ARN76113.1"/>
    </source>
</evidence>
<dbReference type="PANTHER" id="PTHR11109:SF7">
    <property type="entry name" value="GTP CYCLOHYDROLASE 1"/>
    <property type="match status" value="1"/>
</dbReference>
<dbReference type="PANTHER" id="PTHR11109">
    <property type="entry name" value="GTP CYCLOHYDROLASE I"/>
    <property type="match status" value="1"/>
</dbReference>
<keyword evidence="8" id="KW-0862">Zinc</keyword>
<dbReference type="HAMAP" id="MF_00223">
    <property type="entry name" value="FolE"/>
    <property type="match status" value="1"/>
</dbReference>
<feature type="binding site" evidence="8">
    <location>
        <position position="94"/>
    </location>
    <ligand>
        <name>Zn(2+)</name>
        <dbReference type="ChEBI" id="CHEBI:29105"/>
    </ligand>
</feature>
<feature type="binding site" evidence="8">
    <location>
        <position position="91"/>
    </location>
    <ligand>
        <name>Zn(2+)</name>
        <dbReference type="ChEBI" id="CHEBI:29105"/>
    </ligand>
</feature>
<dbReference type="InterPro" id="IPR043133">
    <property type="entry name" value="GTP-CH-I_C/QueF"/>
</dbReference>
<dbReference type="EC" id="3.5.4.16" evidence="8"/>
<evidence type="ECO:0000256" key="6">
    <source>
        <dbReference type="ARBA" id="ARBA00022801"/>
    </source>
</evidence>
<dbReference type="UniPathway" id="UPA00848">
    <property type="reaction ID" value="UER00151"/>
</dbReference>
<comment type="subunit">
    <text evidence="8">Homopolymer.</text>
</comment>
<dbReference type="Gene3D" id="3.30.1130.10">
    <property type="match status" value="1"/>
</dbReference>
<dbReference type="GO" id="GO:0005737">
    <property type="term" value="C:cytoplasm"/>
    <property type="evidence" value="ECO:0007669"/>
    <property type="project" value="TreeGrafter"/>
</dbReference>
<evidence type="ECO:0000313" key="11">
    <source>
        <dbReference type="Proteomes" id="UP000193450"/>
    </source>
</evidence>
<dbReference type="Pfam" id="PF01227">
    <property type="entry name" value="GTP_cyclohydroI"/>
    <property type="match status" value="1"/>
</dbReference>